<dbReference type="AlphaFoldDB" id="G4ZBI2"/>
<evidence type="ECO:0000313" key="2">
    <source>
        <dbReference type="Proteomes" id="UP000002640"/>
    </source>
</evidence>
<keyword evidence="2" id="KW-1185">Reference proteome</keyword>
<accession>G4ZBI2</accession>
<evidence type="ECO:0000313" key="1">
    <source>
        <dbReference type="EMBL" id="EGZ19904.1"/>
    </source>
</evidence>
<dbReference type="Proteomes" id="UP000002640">
    <property type="component" value="Unassembled WGS sequence"/>
</dbReference>
<dbReference type="EMBL" id="JH159153">
    <property type="protein sequence ID" value="EGZ19904.1"/>
    <property type="molecule type" value="Genomic_DNA"/>
</dbReference>
<protein>
    <recommendedName>
        <fullName evidence="3">MULE transposase domain-containing protein</fullName>
    </recommendedName>
</protein>
<dbReference type="RefSeq" id="XP_009522621.1">
    <property type="nucleotide sequence ID" value="XM_009524326.1"/>
</dbReference>
<dbReference type="InParanoid" id="G4ZBI2"/>
<proteinExistence type="predicted"/>
<organism evidence="1 2">
    <name type="scientific">Phytophthora sojae (strain P6497)</name>
    <name type="common">Soybean stem and root rot agent</name>
    <name type="synonym">Phytophthora megasperma f. sp. glycines</name>
    <dbReference type="NCBI Taxonomy" id="1094619"/>
    <lineage>
        <taxon>Eukaryota</taxon>
        <taxon>Sar</taxon>
        <taxon>Stramenopiles</taxon>
        <taxon>Oomycota</taxon>
        <taxon>Peronosporomycetes</taxon>
        <taxon>Peronosporales</taxon>
        <taxon>Peronosporaceae</taxon>
        <taxon>Phytophthora</taxon>
    </lineage>
</organism>
<name>G4ZBI2_PHYSP</name>
<evidence type="ECO:0008006" key="3">
    <source>
        <dbReference type="Google" id="ProtNLM"/>
    </source>
</evidence>
<dbReference type="GeneID" id="20645722"/>
<reference evidence="1 2" key="1">
    <citation type="journal article" date="2006" name="Science">
        <title>Phytophthora genome sequences uncover evolutionary origins and mechanisms of pathogenesis.</title>
        <authorList>
            <person name="Tyler B.M."/>
            <person name="Tripathy S."/>
            <person name="Zhang X."/>
            <person name="Dehal P."/>
            <person name="Jiang R.H."/>
            <person name="Aerts A."/>
            <person name="Arredondo F.D."/>
            <person name="Baxter L."/>
            <person name="Bensasson D."/>
            <person name="Beynon J.L."/>
            <person name="Chapman J."/>
            <person name="Damasceno C.M."/>
            <person name="Dorrance A.E."/>
            <person name="Dou D."/>
            <person name="Dickerman A.W."/>
            <person name="Dubchak I.L."/>
            <person name="Garbelotto M."/>
            <person name="Gijzen M."/>
            <person name="Gordon S.G."/>
            <person name="Govers F."/>
            <person name="Grunwald N.J."/>
            <person name="Huang W."/>
            <person name="Ivors K.L."/>
            <person name="Jones R.W."/>
            <person name="Kamoun S."/>
            <person name="Krampis K."/>
            <person name="Lamour K.H."/>
            <person name="Lee M.K."/>
            <person name="McDonald W.H."/>
            <person name="Medina M."/>
            <person name="Meijer H.J."/>
            <person name="Nordberg E.K."/>
            <person name="Maclean D.J."/>
            <person name="Ospina-Giraldo M.D."/>
            <person name="Morris P.F."/>
            <person name="Phuntumart V."/>
            <person name="Putnam N.H."/>
            <person name="Rash S."/>
            <person name="Rose J.K."/>
            <person name="Sakihama Y."/>
            <person name="Salamov A.A."/>
            <person name="Savidor A."/>
            <person name="Scheuring C.F."/>
            <person name="Smith B.M."/>
            <person name="Sobral B.W."/>
            <person name="Terry A."/>
            <person name="Torto-Alalibo T.A."/>
            <person name="Win J."/>
            <person name="Xu Z."/>
            <person name="Zhang H."/>
            <person name="Grigoriev I.V."/>
            <person name="Rokhsar D.S."/>
            <person name="Boore J.L."/>
        </authorList>
    </citation>
    <scope>NUCLEOTIDE SEQUENCE [LARGE SCALE GENOMIC DNA]</scope>
    <source>
        <strain evidence="1 2">P6497</strain>
    </source>
</reference>
<dbReference type="KEGG" id="psoj:PHYSODRAFT_328074"/>
<sequence>MSDREKGLSSAVAHVLPEVPHGYCCFHIKKNTKTECKTDFNGKITKLAKVTTSTEYARLMDECEDENAAAAEYLKGRGVACTVSRVSTVAAVAESLPIAGMRCVSYEYRVA</sequence>
<gene>
    <name evidence="1" type="ORF">PHYSODRAFT_328074</name>
</gene>